<protein>
    <submittedName>
        <fullName evidence="1">Uncharacterized protein</fullName>
    </submittedName>
</protein>
<accession>A0A8S5QWA9</accession>
<organism evidence="1">
    <name type="scientific">Siphoviridae sp. ctzAk96</name>
    <dbReference type="NCBI Taxonomy" id="2826527"/>
    <lineage>
        <taxon>Viruses</taxon>
        <taxon>Duplodnaviria</taxon>
        <taxon>Heunggongvirae</taxon>
        <taxon>Uroviricota</taxon>
        <taxon>Caudoviricetes</taxon>
    </lineage>
</organism>
<reference evidence="1" key="1">
    <citation type="journal article" date="2021" name="Proc. Natl. Acad. Sci. U.S.A.">
        <title>A Catalog of Tens of Thousands of Viruses from Human Metagenomes Reveals Hidden Associations with Chronic Diseases.</title>
        <authorList>
            <person name="Tisza M.J."/>
            <person name="Buck C.B."/>
        </authorList>
    </citation>
    <scope>NUCLEOTIDE SEQUENCE</scope>
    <source>
        <strain evidence="1">CtzAk96</strain>
    </source>
</reference>
<dbReference type="EMBL" id="BK015748">
    <property type="protein sequence ID" value="DAE23155.1"/>
    <property type="molecule type" value="Genomic_DNA"/>
</dbReference>
<proteinExistence type="predicted"/>
<evidence type="ECO:0000313" key="1">
    <source>
        <dbReference type="EMBL" id="DAE23155.1"/>
    </source>
</evidence>
<name>A0A8S5QWA9_9CAUD</name>
<sequence length="107" mass="12611">MGVSYSEFKHLNPYKLSLIEQGFNMQRKIRDEEMWMWVGSYVRDAVALGIRIGMGKGKFEYQKNPILSKYKNKKQNSYKESQEEVAIFEMKQRINLLRQSGLPESPD</sequence>